<dbReference type="EMBL" id="JAFJYH010000080">
    <property type="protein sequence ID" value="KAG4420634.1"/>
    <property type="molecule type" value="Genomic_DNA"/>
</dbReference>
<sequence length="228" mass="26041">MWLAFLRSITVLIMPPKRYEKVYSSWRPVKEGQVKEQQPYFDSLDYSDITITMTVFDHVTSAWLPVISSSSFLRDDTLDSSAYSYNAGNSSFFFWNEALNCHLGERSAWYAKAQDTIYCIQIIEIDGTKWNQGFLQDMKKLTQHGLVGSDKADFEFLMAWHGFWGNSPLFTLEENVNATAIRAQRLAKLWFEEICAKVPHVPTVDLVIDSAHQLNIVPLVKVAISDVG</sequence>
<organism evidence="1 2">
    <name type="scientific">Cadophora malorum</name>
    <dbReference type="NCBI Taxonomy" id="108018"/>
    <lineage>
        <taxon>Eukaryota</taxon>
        <taxon>Fungi</taxon>
        <taxon>Dikarya</taxon>
        <taxon>Ascomycota</taxon>
        <taxon>Pezizomycotina</taxon>
        <taxon>Leotiomycetes</taxon>
        <taxon>Helotiales</taxon>
        <taxon>Ploettnerulaceae</taxon>
        <taxon>Cadophora</taxon>
    </lineage>
</organism>
<gene>
    <name evidence="1" type="ORF">IFR04_006224</name>
</gene>
<dbReference type="OrthoDB" id="10611807at2759"/>
<keyword evidence="2" id="KW-1185">Reference proteome</keyword>
<comment type="caution">
    <text evidence="1">The sequence shown here is derived from an EMBL/GenBank/DDBJ whole genome shotgun (WGS) entry which is preliminary data.</text>
</comment>
<accession>A0A8H7TFH9</accession>
<protein>
    <submittedName>
        <fullName evidence="1">Uncharacterized protein</fullName>
    </submittedName>
</protein>
<dbReference type="Proteomes" id="UP000664132">
    <property type="component" value="Unassembled WGS sequence"/>
</dbReference>
<dbReference type="AlphaFoldDB" id="A0A8H7TFH9"/>
<evidence type="ECO:0000313" key="1">
    <source>
        <dbReference type="EMBL" id="KAG4420634.1"/>
    </source>
</evidence>
<evidence type="ECO:0000313" key="2">
    <source>
        <dbReference type="Proteomes" id="UP000664132"/>
    </source>
</evidence>
<reference evidence="1" key="1">
    <citation type="submission" date="2021-02" db="EMBL/GenBank/DDBJ databases">
        <title>Genome sequence Cadophora malorum strain M34.</title>
        <authorList>
            <person name="Stefanovic E."/>
            <person name="Vu D."/>
            <person name="Scully C."/>
            <person name="Dijksterhuis J."/>
            <person name="Roader J."/>
            <person name="Houbraken J."/>
        </authorList>
    </citation>
    <scope>NUCLEOTIDE SEQUENCE</scope>
    <source>
        <strain evidence="1">M34</strain>
    </source>
</reference>
<name>A0A8H7TFH9_9HELO</name>
<proteinExistence type="predicted"/>